<dbReference type="Proteomes" id="UP001501480">
    <property type="component" value="Unassembled WGS sequence"/>
</dbReference>
<proteinExistence type="predicted"/>
<reference evidence="3" key="1">
    <citation type="journal article" date="2019" name="Int. J. Syst. Evol. Microbiol.">
        <title>The Global Catalogue of Microorganisms (GCM) 10K type strain sequencing project: providing services to taxonomists for standard genome sequencing and annotation.</title>
        <authorList>
            <consortium name="The Broad Institute Genomics Platform"/>
            <consortium name="The Broad Institute Genome Sequencing Center for Infectious Disease"/>
            <person name="Wu L."/>
            <person name="Ma J."/>
        </authorList>
    </citation>
    <scope>NUCLEOTIDE SEQUENCE [LARGE SCALE GENOMIC DNA]</scope>
    <source>
        <strain evidence="3">JCM 15749</strain>
    </source>
</reference>
<dbReference type="EMBL" id="BAAAPY010000001">
    <property type="protein sequence ID" value="GAA2070398.1"/>
    <property type="molecule type" value="Genomic_DNA"/>
</dbReference>
<evidence type="ECO:0000313" key="3">
    <source>
        <dbReference type="Proteomes" id="UP001501480"/>
    </source>
</evidence>
<evidence type="ECO:0000256" key="1">
    <source>
        <dbReference type="SAM" id="MobiDB-lite"/>
    </source>
</evidence>
<protein>
    <submittedName>
        <fullName evidence="2">Uncharacterized protein</fullName>
    </submittedName>
</protein>
<organism evidence="2 3">
    <name type="scientific">Aeromicrobium halocynthiae</name>
    <dbReference type="NCBI Taxonomy" id="560557"/>
    <lineage>
        <taxon>Bacteria</taxon>
        <taxon>Bacillati</taxon>
        <taxon>Actinomycetota</taxon>
        <taxon>Actinomycetes</taxon>
        <taxon>Propionibacteriales</taxon>
        <taxon>Nocardioidaceae</taxon>
        <taxon>Aeromicrobium</taxon>
    </lineage>
</organism>
<feature type="region of interest" description="Disordered" evidence="1">
    <location>
        <begin position="35"/>
        <end position="65"/>
    </location>
</feature>
<keyword evidence="3" id="KW-1185">Reference proteome</keyword>
<gene>
    <name evidence="2" type="ORF">GCM10009821_04330</name>
</gene>
<name>A0ABP5HD58_9ACTN</name>
<evidence type="ECO:0000313" key="2">
    <source>
        <dbReference type="EMBL" id="GAA2070398.1"/>
    </source>
</evidence>
<dbReference type="InterPro" id="IPR021425">
    <property type="entry name" value="DUF3072"/>
</dbReference>
<dbReference type="Pfam" id="PF11272">
    <property type="entry name" value="DUF3072"/>
    <property type="match status" value="1"/>
</dbReference>
<comment type="caution">
    <text evidence="2">The sequence shown here is derived from an EMBL/GenBank/DDBJ whole genome shotgun (WGS) entry which is preliminary data.</text>
</comment>
<sequence length="91" mass="9510">MTGAQRSYLDTLARDAGETLPAVVRRGDSGLVRPDLCGGGTQPLRRAPRGERGLREPCAGEPAPGRASFAPCLVAARSIRYLLTWGAGCGT</sequence>
<accession>A0ABP5HD58</accession>